<organism evidence="2 3">
    <name type="scientific">Anaerobacterium chartisolvens</name>
    <dbReference type="NCBI Taxonomy" id="1297424"/>
    <lineage>
        <taxon>Bacteria</taxon>
        <taxon>Bacillati</taxon>
        <taxon>Bacillota</taxon>
        <taxon>Clostridia</taxon>
        <taxon>Eubacteriales</taxon>
        <taxon>Oscillospiraceae</taxon>
        <taxon>Anaerobacterium</taxon>
    </lineage>
</organism>
<reference evidence="2 3" key="1">
    <citation type="submission" date="2018-07" db="EMBL/GenBank/DDBJ databases">
        <title>Genomic Encyclopedia of Type Strains, Phase IV (KMG-IV): sequencing the most valuable type-strain genomes for metagenomic binning, comparative biology and taxonomic classification.</title>
        <authorList>
            <person name="Goeker M."/>
        </authorList>
    </citation>
    <scope>NUCLEOTIDE SEQUENCE [LARGE SCALE GENOMIC DNA]</scope>
    <source>
        <strain evidence="2 3">DSM 27016</strain>
    </source>
</reference>
<sequence length="197" mass="22586">MNQFYVSIIFLGIILILVSMVWIAYDRKKSYDYEKRVDEKKNELEGIISDAEQMIDELNKFSDYVVTKIDLKNEELSLKLKSLEEYERCSEMRPTKQNESAQPTIGTAVDVSAADEEIFAFNGRKDSYLDTLKVEDAVSGIHEAQEAREEEKGKRIPLNGRYKEVLDLAQKGMDHTEIARLLNMGKGEVQLVLGLNR</sequence>
<keyword evidence="3" id="KW-1185">Reference proteome</keyword>
<dbReference type="AlphaFoldDB" id="A0A369B269"/>
<dbReference type="InterPro" id="IPR046118">
    <property type="entry name" value="DUF6115"/>
</dbReference>
<accession>A0A369B269</accession>
<dbReference type="Proteomes" id="UP000253034">
    <property type="component" value="Unassembled WGS sequence"/>
</dbReference>
<gene>
    <name evidence="2" type="ORF">DFR58_113125</name>
</gene>
<keyword evidence="1" id="KW-1133">Transmembrane helix</keyword>
<evidence type="ECO:0000313" key="2">
    <source>
        <dbReference type="EMBL" id="RCX15543.1"/>
    </source>
</evidence>
<dbReference type="OrthoDB" id="1954102at2"/>
<proteinExistence type="predicted"/>
<keyword evidence="1" id="KW-0472">Membrane</keyword>
<comment type="caution">
    <text evidence="2">The sequence shown here is derived from an EMBL/GenBank/DDBJ whole genome shotgun (WGS) entry which is preliminary data.</text>
</comment>
<protein>
    <submittedName>
        <fullName evidence="2">Uncharacterized protein</fullName>
    </submittedName>
</protein>
<dbReference type="Pfam" id="PF19610">
    <property type="entry name" value="DUF6115"/>
    <property type="match status" value="1"/>
</dbReference>
<evidence type="ECO:0000313" key="3">
    <source>
        <dbReference type="Proteomes" id="UP000253034"/>
    </source>
</evidence>
<name>A0A369B269_9FIRM</name>
<dbReference type="EMBL" id="QPJT01000013">
    <property type="protein sequence ID" value="RCX15543.1"/>
    <property type="molecule type" value="Genomic_DNA"/>
</dbReference>
<keyword evidence="1" id="KW-0812">Transmembrane</keyword>
<evidence type="ECO:0000256" key="1">
    <source>
        <dbReference type="SAM" id="Phobius"/>
    </source>
</evidence>
<feature type="transmembrane region" description="Helical" evidence="1">
    <location>
        <begin position="6"/>
        <end position="25"/>
    </location>
</feature>
<dbReference type="RefSeq" id="WP_114298192.1">
    <property type="nucleotide sequence ID" value="NZ_QPJT01000013.1"/>
</dbReference>